<evidence type="ECO:0008006" key="3">
    <source>
        <dbReference type="Google" id="ProtNLM"/>
    </source>
</evidence>
<reference evidence="1 2" key="1">
    <citation type="submission" date="2024-05" db="EMBL/GenBank/DDBJ databases">
        <authorList>
            <person name="Liu Q."/>
            <person name="Xin Y.-H."/>
        </authorList>
    </citation>
    <scope>NUCLEOTIDE SEQUENCE [LARGE SCALE GENOMIC DNA]</scope>
    <source>
        <strain evidence="1 2">CGMCC 1.15349</strain>
    </source>
</reference>
<dbReference type="RefSeq" id="WP_345862472.1">
    <property type="nucleotide sequence ID" value="NZ_JBDIMF010000001.1"/>
</dbReference>
<gene>
    <name evidence="1" type="ORF">ABC969_01480</name>
</gene>
<keyword evidence="2" id="KW-1185">Reference proteome</keyword>
<comment type="caution">
    <text evidence="1">The sequence shown here is derived from an EMBL/GenBank/DDBJ whole genome shotgun (WGS) entry which is preliminary data.</text>
</comment>
<evidence type="ECO:0000313" key="2">
    <source>
        <dbReference type="Proteomes" id="UP001404104"/>
    </source>
</evidence>
<dbReference type="Proteomes" id="UP001404104">
    <property type="component" value="Unassembled WGS sequence"/>
</dbReference>
<dbReference type="EMBL" id="JBDIMF010000001">
    <property type="protein sequence ID" value="MEN2785091.1"/>
    <property type="molecule type" value="Genomic_DNA"/>
</dbReference>
<name>A0ABU9XMQ7_9SPHN</name>
<organism evidence="1 2">
    <name type="scientific">Sphingomonas qilianensis</name>
    <dbReference type="NCBI Taxonomy" id="1736690"/>
    <lineage>
        <taxon>Bacteria</taxon>
        <taxon>Pseudomonadati</taxon>
        <taxon>Pseudomonadota</taxon>
        <taxon>Alphaproteobacteria</taxon>
        <taxon>Sphingomonadales</taxon>
        <taxon>Sphingomonadaceae</taxon>
        <taxon>Sphingomonas</taxon>
    </lineage>
</organism>
<accession>A0ABU9XMQ7</accession>
<proteinExistence type="predicted"/>
<evidence type="ECO:0000313" key="1">
    <source>
        <dbReference type="EMBL" id="MEN2785091.1"/>
    </source>
</evidence>
<protein>
    <recommendedName>
        <fullName evidence="3">(2Fe-2S) ferredoxin domain-containing protein</fullName>
    </recommendedName>
</protein>
<sequence length="100" mass="10655">MRTVRADWAGTVLVCRKCSKKLDGGFGPKGKTPLAKALRRFLALGKGRKSSLGVVEVKCLGICPKNAVTVVDGARPAEWMLIDRGMPLDEVAAALARAPH</sequence>